<protein>
    <submittedName>
        <fullName evidence="2">Uncharacterized protein</fullName>
    </submittedName>
</protein>
<evidence type="ECO:0000313" key="3">
    <source>
        <dbReference type="Proteomes" id="UP000294933"/>
    </source>
</evidence>
<keyword evidence="3" id="KW-1185">Reference proteome</keyword>
<reference evidence="2 3" key="1">
    <citation type="submission" date="2018-06" db="EMBL/GenBank/DDBJ databases">
        <title>A transcriptomic atlas of mushroom development highlights an independent origin of complex multicellularity.</title>
        <authorList>
            <consortium name="DOE Joint Genome Institute"/>
            <person name="Krizsan K."/>
            <person name="Almasi E."/>
            <person name="Merenyi Z."/>
            <person name="Sahu N."/>
            <person name="Viragh M."/>
            <person name="Koszo T."/>
            <person name="Mondo S."/>
            <person name="Kiss B."/>
            <person name="Balint B."/>
            <person name="Kues U."/>
            <person name="Barry K."/>
            <person name="Hegedus J.C."/>
            <person name="Henrissat B."/>
            <person name="Johnson J."/>
            <person name="Lipzen A."/>
            <person name="Ohm R."/>
            <person name="Nagy I."/>
            <person name="Pangilinan J."/>
            <person name="Yan J."/>
            <person name="Xiong Y."/>
            <person name="Grigoriev I.V."/>
            <person name="Hibbett D.S."/>
            <person name="Nagy L.G."/>
        </authorList>
    </citation>
    <scope>NUCLEOTIDE SEQUENCE [LARGE SCALE GENOMIC DNA]</scope>
    <source>
        <strain evidence="2 3">SZMC22713</strain>
    </source>
</reference>
<feature type="compositionally biased region" description="Basic and acidic residues" evidence="1">
    <location>
        <begin position="225"/>
        <end position="241"/>
    </location>
</feature>
<feature type="non-terminal residue" evidence="2">
    <location>
        <position position="1"/>
    </location>
</feature>
<proteinExistence type="predicted"/>
<dbReference type="VEuPathDB" id="FungiDB:BD410DRAFT_730238"/>
<name>A0A4Y7PP96_9AGAM</name>
<dbReference type="Proteomes" id="UP000294933">
    <property type="component" value="Unassembled WGS sequence"/>
</dbReference>
<gene>
    <name evidence="2" type="ORF">BD410DRAFT_730238</name>
</gene>
<feature type="region of interest" description="Disordered" evidence="1">
    <location>
        <begin position="213"/>
        <end position="241"/>
    </location>
</feature>
<dbReference type="AlphaFoldDB" id="A0A4Y7PP96"/>
<evidence type="ECO:0000256" key="1">
    <source>
        <dbReference type="SAM" id="MobiDB-lite"/>
    </source>
</evidence>
<dbReference type="OrthoDB" id="2571149at2759"/>
<accession>A0A4Y7PP96</accession>
<dbReference type="STRING" id="50990.A0A4Y7PP96"/>
<dbReference type="EMBL" id="ML170225">
    <property type="protein sequence ID" value="TDL17204.1"/>
    <property type="molecule type" value="Genomic_DNA"/>
</dbReference>
<organism evidence="2 3">
    <name type="scientific">Rickenella mellea</name>
    <dbReference type="NCBI Taxonomy" id="50990"/>
    <lineage>
        <taxon>Eukaryota</taxon>
        <taxon>Fungi</taxon>
        <taxon>Dikarya</taxon>
        <taxon>Basidiomycota</taxon>
        <taxon>Agaricomycotina</taxon>
        <taxon>Agaricomycetes</taxon>
        <taxon>Hymenochaetales</taxon>
        <taxon>Rickenellaceae</taxon>
        <taxon>Rickenella</taxon>
    </lineage>
</organism>
<sequence>WQDRLKRRPVLTGAFLRPSYFNGPLPRMKPQPQHITLMIKRRRIARERRGEKNVLLHDWHEDLVLEGKFEKSLSMATRTDEHDFDDVFRNRDFVEEIKEQRRLIRQSFALEMDRATKPYSDEMLQQIKEARVEKIRNKTRELERERRGEVLRRTIVRRRKRPPAPILNVMTREQKRIDRAVRSVSEVGYVAQMKMKKGITMKGPDAWKVEMGRDEDQVELGSMEDEIRRINERRRQGTDDT</sequence>
<evidence type="ECO:0000313" key="2">
    <source>
        <dbReference type="EMBL" id="TDL17204.1"/>
    </source>
</evidence>